<dbReference type="EMBL" id="JBCFQL010000006">
    <property type="protein sequence ID" value="MFA9191105.1"/>
    <property type="molecule type" value="Genomic_DNA"/>
</dbReference>
<accession>A0ABV4TCF2</accession>
<organism evidence="1 2">
    <name type="scientific">Flavobacterium zubiriense</name>
    <dbReference type="NCBI Taxonomy" id="3138075"/>
    <lineage>
        <taxon>Bacteria</taxon>
        <taxon>Pseudomonadati</taxon>
        <taxon>Bacteroidota</taxon>
        <taxon>Flavobacteriia</taxon>
        <taxon>Flavobacteriales</taxon>
        <taxon>Flavobacteriaceae</taxon>
        <taxon>Flavobacterium</taxon>
    </lineage>
</organism>
<sequence length="92" mass="10391">MTTDELENKIGFQIGFLLFSEKSTETTIADLKKIAIEFAEQYKNKADKWDALGEKIARCYFDENGDDLSEEESEDIDLGTIGEKAAIAYGWL</sequence>
<comment type="caution">
    <text evidence="1">The sequence shown here is derived from an EMBL/GenBank/DDBJ whole genome shotgun (WGS) entry which is preliminary data.</text>
</comment>
<evidence type="ECO:0000313" key="2">
    <source>
        <dbReference type="Proteomes" id="UP001574169"/>
    </source>
</evidence>
<name>A0ABV4TCF2_9FLAO</name>
<keyword evidence="2" id="KW-1185">Reference proteome</keyword>
<gene>
    <name evidence="1" type="ORF">AAGV28_06950</name>
</gene>
<dbReference type="Proteomes" id="UP001574169">
    <property type="component" value="Unassembled WGS sequence"/>
</dbReference>
<proteinExistence type="predicted"/>
<reference evidence="1 2" key="1">
    <citation type="submission" date="2024-04" db="EMBL/GenBank/DDBJ databases">
        <title>New Clade of Flavobacterium.</title>
        <authorList>
            <person name="Matos L."/>
            <person name="Proenca D.N."/>
            <person name="Fransisco R.M."/>
            <person name="Chung A.P."/>
            <person name="Maccario L."/>
            <person name="Sorensen S.J."/>
            <person name="Morais P.V."/>
        </authorList>
    </citation>
    <scope>NUCLEOTIDE SEQUENCE [LARGE SCALE GENOMIC DNA]</scope>
    <source>
        <strain evidence="1 2">FZUC8N2.13</strain>
    </source>
</reference>
<dbReference type="RefSeq" id="WP_373406098.1">
    <property type="nucleotide sequence ID" value="NZ_JBCFQL010000006.1"/>
</dbReference>
<protein>
    <submittedName>
        <fullName evidence="1">Uncharacterized protein</fullName>
    </submittedName>
</protein>
<evidence type="ECO:0000313" key="1">
    <source>
        <dbReference type="EMBL" id="MFA9191105.1"/>
    </source>
</evidence>